<evidence type="ECO:0000313" key="2">
    <source>
        <dbReference type="Proteomes" id="UP000887540"/>
    </source>
</evidence>
<organism evidence="2 3">
    <name type="scientific">Acrobeloides nanus</name>
    <dbReference type="NCBI Taxonomy" id="290746"/>
    <lineage>
        <taxon>Eukaryota</taxon>
        <taxon>Metazoa</taxon>
        <taxon>Ecdysozoa</taxon>
        <taxon>Nematoda</taxon>
        <taxon>Chromadorea</taxon>
        <taxon>Rhabditida</taxon>
        <taxon>Tylenchina</taxon>
        <taxon>Cephalobomorpha</taxon>
        <taxon>Cephaloboidea</taxon>
        <taxon>Cephalobidae</taxon>
        <taxon>Acrobeloides</taxon>
    </lineage>
</organism>
<name>A0A914DV99_9BILA</name>
<evidence type="ECO:0000256" key="1">
    <source>
        <dbReference type="SAM" id="Phobius"/>
    </source>
</evidence>
<feature type="transmembrane region" description="Helical" evidence="1">
    <location>
        <begin position="58"/>
        <end position="74"/>
    </location>
</feature>
<dbReference type="AlphaFoldDB" id="A0A914DV99"/>
<keyword evidence="1" id="KW-0812">Transmembrane</keyword>
<keyword evidence="1" id="KW-0472">Membrane</keyword>
<evidence type="ECO:0000313" key="3">
    <source>
        <dbReference type="WBParaSite" id="ACRNAN_scaffold396.g12341.t1"/>
    </source>
</evidence>
<accession>A0A914DV99</accession>
<reference evidence="3" key="1">
    <citation type="submission" date="2022-11" db="UniProtKB">
        <authorList>
            <consortium name="WormBaseParasite"/>
        </authorList>
    </citation>
    <scope>IDENTIFICATION</scope>
</reference>
<keyword evidence="1" id="KW-1133">Transmembrane helix</keyword>
<keyword evidence="2" id="KW-1185">Reference proteome</keyword>
<feature type="transmembrane region" description="Helical" evidence="1">
    <location>
        <begin position="24"/>
        <end position="46"/>
    </location>
</feature>
<protein>
    <submittedName>
        <fullName evidence="3">Uncharacterized protein</fullName>
    </submittedName>
</protein>
<proteinExistence type="predicted"/>
<sequence>MRKIKWDDSVQLSLRYQITENIRFLRIMTPLITLGCFVDLFGFIGVSVEVATNFDNQLLYPFLMIVILCISKMTC</sequence>
<dbReference type="Proteomes" id="UP000887540">
    <property type="component" value="Unplaced"/>
</dbReference>
<dbReference type="WBParaSite" id="ACRNAN_scaffold396.g12341.t1">
    <property type="protein sequence ID" value="ACRNAN_scaffold396.g12341.t1"/>
    <property type="gene ID" value="ACRNAN_scaffold396.g12341"/>
</dbReference>